<dbReference type="InterPro" id="IPR050983">
    <property type="entry name" value="GST_Omega/HSP26"/>
</dbReference>
<feature type="domain" description="GST N-terminal" evidence="1">
    <location>
        <begin position="1"/>
        <end position="77"/>
    </location>
</feature>
<dbReference type="InterPro" id="IPR036249">
    <property type="entry name" value="Thioredoxin-like_sf"/>
</dbReference>
<dbReference type="Pfam" id="PF13410">
    <property type="entry name" value="GST_C_2"/>
    <property type="match status" value="1"/>
</dbReference>
<dbReference type="AlphaFoldDB" id="A0A918DT00"/>
<comment type="caution">
    <text evidence="3">The sequence shown here is derived from an EMBL/GenBank/DDBJ whole genome shotgun (WGS) entry which is preliminary data.</text>
</comment>
<keyword evidence="4" id="KW-1185">Reference proteome</keyword>
<evidence type="ECO:0000313" key="4">
    <source>
        <dbReference type="Proteomes" id="UP000599578"/>
    </source>
</evidence>
<accession>A0A918DT00</accession>
<dbReference type="SUPFAM" id="SSF52833">
    <property type="entry name" value="Thioredoxin-like"/>
    <property type="match status" value="1"/>
</dbReference>
<dbReference type="SFLD" id="SFLDS00019">
    <property type="entry name" value="Glutathione_Transferase_(cytos"/>
    <property type="match status" value="1"/>
</dbReference>
<evidence type="ECO:0000313" key="3">
    <source>
        <dbReference type="EMBL" id="GGO82196.1"/>
    </source>
</evidence>
<dbReference type="Gene3D" id="1.20.1050.10">
    <property type="match status" value="1"/>
</dbReference>
<dbReference type="InterPro" id="IPR040079">
    <property type="entry name" value="Glutathione_S-Trfase"/>
</dbReference>
<dbReference type="EMBL" id="BMLT01000005">
    <property type="protein sequence ID" value="GGO82196.1"/>
    <property type="molecule type" value="Genomic_DNA"/>
</dbReference>
<evidence type="ECO:0000259" key="2">
    <source>
        <dbReference type="PROSITE" id="PS50405"/>
    </source>
</evidence>
<gene>
    <name evidence="3" type="ORF">GCM10011348_23020</name>
</gene>
<dbReference type="Proteomes" id="UP000599578">
    <property type="component" value="Unassembled WGS sequence"/>
</dbReference>
<dbReference type="PROSITE" id="PS50404">
    <property type="entry name" value="GST_NTER"/>
    <property type="match status" value="1"/>
</dbReference>
<evidence type="ECO:0008006" key="5">
    <source>
        <dbReference type="Google" id="ProtNLM"/>
    </source>
</evidence>
<reference evidence="3 4" key="1">
    <citation type="journal article" date="2014" name="Int. J. Syst. Evol. Microbiol.">
        <title>Complete genome sequence of Corynebacterium casei LMG S-19264T (=DSM 44701T), isolated from a smear-ripened cheese.</title>
        <authorList>
            <consortium name="US DOE Joint Genome Institute (JGI-PGF)"/>
            <person name="Walter F."/>
            <person name="Albersmeier A."/>
            <person name="Kalinowski J."/>
            <person name="Ruckert C."/>
        </authorList>
    </citation>
    <scope>NUCLEOTIDE SEQUENCE [LARGE SCALE GENOMIC DNA]</scope>
    <source>
        <strain evidence="3 4">CGMCC 1.7286</strain>
    </source>
</reference>
<dbReference type="CDD" id="cd00570">
    <property type="entry name" value="GST_N_family"/>
    <property type="match status" value="1"/>
</dbReference>
<dbReference type="PANTHER" id="PTHR43968:SF6">
    <property type="entry name" value="GLUTATHIONE S-TRANSFERASE OMEGA"/>
    <property type="match status" value="1"/>
</dbReference>
<dbReference type="Gene3D" id="3.40.30.10">
    <property type="entry name" value="Glutaredoxin"/>
    <property type="match status" value="1"/>
</dbReference>
<dbReference type="InterPro" id="IPR004045">
    <property type="entry name" value="Glutathione_S-Trfase_N"/>
</dbReference>
<protein>
    <recommendedName>
        <fullName evidence="5">Glutathione S-transferase</fullName>
    </recommendedName>
</protein>
<dbReference type="SUPFAM" id="SSF47616">
    <property type="entry name" value="GST C-terminal domain-like"/>
    <property type="match status" value="1"/>
</dbReference>
<name>A0A918DT00_9GAMM</name>
<feature type="domain" description="GST C-terminal" evidence="2">
    <location>
        <begin position="82"/>
        <end position="219"/>
    </location>
</feature>
<dbReference type="SFLD" id="SFLDG00358">
    <property type="entry name" value="Main_(cytGST)"/>
    <property type="match status" value="1"/>
</dbReference>
<dbReference type="PROSITE" id="PS50405">
    <property type="entry name" value="GST_CTER"/>
    <property type="match status" value="1"/>
</dbReference>
<dbReference type="InterPro" id="IPR010987">
    <property type="entry name" value="Glutathione-S-Trfase_C-like"/>
</dbReference>
<dbReference type="InterPro" id="IPR036282">
    <property type="entry name" value="Glutathione-S-Trfase_C_sf"/>
</dbReference>
<dbReference type="GO" id="GO:0005737">
    <property type="term" value="C:cytoplasm"/>
    <property type="evidence" value="ECO:0007669"/>
    <property type="project" value="TreeGrafter"/>
</dbReference>
<dbReference type="RefSeq" id="WP_188860743.1">
    <property type="nucleotide sequence ID" value="NZ_BMLT01000005.1"/>
</dbReference>
<evidence type="ECO:0000259" key="1">
    <source>
        <dbReference type="PROSITE" id="PS50404"/>
    </source>
</evidence>
<dbReference type="Pfam" id="PF13417">
    <property type="entry name" value="GST_N_3"/>
    <property type="match status" value="1"/>
</dbReference>
<proteinExistence type="predicted"/>
<dbReference type="PANTHER" id="PTHR43968">
    <property type="match status" value="1"/>
</dbReference>
<organism evidence="3 4">
    <name type="scientific">Marinobacterium nitratireducens</name>
    <dbReference type="NCBI Taxonomy" id="518897"/>
    <lineage>
        <taxon>Bacteria</taxon>
        <taxon>Pseudomonadati</taxon>
        <taxon>Pseudomonadota</taxon>
        <taxon>Gammaproteobacteria</taxon>
        <taxon>Oceanospirillales</taxon>
        <taxon>Oceanospirillaceae</taxon>
        <taxon>Marinobacterium</taxon>
    </lineage>
</organism>
<sequence length="219" mass="24704">MLKLYGLPLSNYYNIVKQAMLEKGIAFEEVPAPPSQKPEYLAKSPMGKIPCLETEQGFLSETSAILEYLEETHPVPKLYPAATYERAKAREIQRIAELYLDAPSRRFLGHIFFGAPLSEEAKGEVRADVEKGLAALGRVARFEPWVAGKDFSYADIVLLYCLGLTRSMMNAVYQWDPLQNEPELRAWLQLASERDHSRQLLAAQQQAIMDMKAGKKPTP</sequence>